<dbReference type="EMBL" id="AMQM01007009">
    <property type="status" value="NOT_ANNOTATED_CDS"/>
    <property type="molecule type" value="Genomic_DNA"/>
</dbReference>
<dbReference type="AlphaFoldDB" id="T1FF73"/>
<reference evidence="2 4" key="2">
    <citation type="journal article" date="2013" name="Nature">
        <title>Insights into bilaterian evolution from three spiralian genomes.</title>
        <authorList>
            <person name="Simakov O."/>
            <person name="Marletaz F."/>
            <person name="Cho S.J."/>
            <person name="Edsinger-Gonzales E."/>
            <person name="Havlak P."/>
            <person name="Hellsten U."/>
            <person name="Kuo D.H."/>
            <person name="Larsson T."/>
            <person name="Lv J."/>
            <person name="Arendt D."/>
            <person name="Savage R."/>
            <person name="Osoegawa K."/>
            <person name="de Jong P."/>
            <person name="Grimwood J."/>
            <person name="Chapman J.A."/>
            <person name="Shapiro H."/>
            <person name="Aerts A."/>
            <person name="Otillar R.P."/>
            <person name="Terry A.Y."/>
            <person name="Boore J.L."/>
            <person name="Grigoriev I.V."/>
            <person name="Lindberg D.R."/>
            <person name="Seaver E.C."/>
            <person name="Weisblat D.A."/>
            <person name="Putnam N.H."/>
            <person name="Rokhsar D.S."/>
        </authorList>
    </citation>
    <scope>NUCLEOTIDE SEQUENCE</scope>
</reference>
<keyword evidence="4" id="KW-1185">Reference proteome</keyword>
<dbReference type="RefSeq" id="XP_009026893.1">
    <property type="nucleotide sequence ID" value="XM_009028645.1"/>
</dbReference>
<dbReference type="InParanoid" id="T1FF73"/>
<evidence type="ECO:0000256" key="1">
    <source>
        <dbReference type="SAM" id="MobiDB-lite"/>
    </source>
</evidence>
<feature type="region of interest" description="Disordered" evidence="1">
    <location>
        <begin position="181"/>
        <end position="202"/>
    </location>
</feature>
<dbReference type="Proteomes" id="UP000015101">
    <property type="component" value="Unassembled WGS sequence"/>
</dbReference>
<accession>T1FF73</accession>
<proteinExistence type="predicted"/>
<evidence type="ECO:0000313" key="4">
    <source>
        <dbReference type="Proteomes" id="UP000015101"/>
    </source>
</evidence>
<name>T1FF73_HELRO</name>
<dbReference type="HOGENOM" id="CLU_1241325_0_0_1"/>
<reference evidence="4" key="1">
    <citation type="submission" date="2012-12" db="EMBL/GenBank/DDBJ databases">
        <authorList>
            <person name="Hellsten U."/>
            <person name="Grimwood J."/>
            <person name="Chapman J.A."/>
            <person name="Shapiro H."/>
            <person name="Aerts A."/>
            <person name="Otillar R.P."/>
            <person name="Terry A.Y."/>
            <person name="Boore J.L."/>
            <person name="Simakov O."/>
            <person name="Marletaz F."/>
            <person name="Cho S.-J."/>
            <person name="Edsinger-Gonzales E."/>
            <person name="Havlak P."/>
            <person name="Kuo D.-H."/>
            <person name="Larsson T."/>
            <person name="Lv J."/>
            <person name="Arendt D."/>
            <person name="Savage R."/>
            <person name="Osoegawa K."/>
            <person name="de Jong P."/>
            <person name="Lindberg D.R."/>
            <person name="Seaver E.C."/>
            <person name="Weisblat D.A."/>
            <person name="Putnam N.H."/>
            <person name="Grigoriev I.V."/>
            <person name="Rokhsar D.S."/>
        </authorList>
    </citation>
    <scope>NUCLEOTIDE SEQUENCE</scope>
</reference>
<dbReference type="GeneID" id="20207472"/>
<feature type="compositionally biased region" description="Basic and acidic residues" evidence="1">
    <location>
        <begin position="1"/>
        <end position="20"/>
    </location>
</feature>
<gene>
    <name evidence="3" type="primary">20207472</name>
    <name evidence="2" type="ORF">HELRODRAFT_179840</name>
</gene>
<feature type="region of interest" description="Disordered" evidence="1">
    <location>
        <begin position="248"/>
        <end position="267"/>
    </location>
</feature>
<protein>
    <submittedName>
        <fullName evidence="2 3">Uncharacterized protein</fullName>
    </submittedName>
</protein>
<feature type="region of interest" description="Disordered" evidence="1">
    <location>
        <begin position="1"/>
        <end position="27"/>
    </location>
</feature>
<reference evidence="3" key="3">
    <citation type="submission" date="2015-06" db="UniProtKB">
        <authorList>
            <consortium name="EnsemblMetazoa"/>
        </authorList>
    </citation>
    <scope>IDENTIFICATION</scope>
</reference>
<dbReference type="CTD" id="20207472"/>
<organism evidence="3 4">
    <name type="scientific">Helobdella robusta</name>
    <name type="common">Californian leech</name>
    <dbReference type="NCBI Taxonomy" id="6412"/>
    <lineage>
        <taxon>Eukaryota</taxon>
        <taxon>Metazoa</taxon>
        <taxon>Spiralia</taxon>
        <taxon>Lophotrochozoa</taxon>
        <taxon>Annelida</taxon>
        <taxon>Clitellata</taxon>
        <taxon>Hirudinea</taxon>
        <taxon>Rhynchobdellida</taxon>
        <taxon>Glossiphoniidae</taxon>
        <taxon>Helobdella</taxon>
    </lineage>
</organism>
<evidence type="ECO:0000313" key="3">
    <source>
        <dbReference type="EnsemblMetazoa" id="HelroP179840"/>
    </source>
</evidence>
<dbReference type="EMBL" id="KB097552">
    <property type="protein sequence ID" value="ESN94996.1"/>
    <property type="molecule type" value="Genomic_DNA"/>
</dbReference>
<feature type="compositionally biased region" description="Basic and acidic residues" evidence="1">
    <location>
        <begin position="187"/>
        <end position="198"/>
    </location>
</feature>
<dbReference type="EnsemblMetazoa" id="HelroT179840">
    <property type="protein sequence ID" value="HelroP179840"/>
    <property type="gene ID" value="HelroG179840"/>
</dbReference>
<dbReference type="KEGG" id="hro:HELRODRAFT_179840"/>
<evidence type="ECO:0000313" key="2">
    <source>
        <dbReference type="EMBL" id="ESN94996.1"/>
    </source>
</evidence>
<sequence length="267" mass="31278">MEKKGTAMSLRRNEYHSDRPKNRRLVNTGGEYISPEFQTYLLNKPYIYRDYVKEIKSPNVVEKFSILGVSPLVKPSPSCRWCTSTPKIFSSGAKNMANKLMHSTPKSDIRESKRGSMLRLNRPLTSTLGRAERIRYGIVEEDEDYKAMRRKIRTSVLNPTKQTANNLREAKKIRFDVAEEGMEEVEDSNKENESKEQLTESLAADLDLDEAIRRQKRRIMLDYPHPRHDPLMRNLPMLERYNLFDASHEQSYERKMQKDESDSKQKE</sequence>